<comment type="similarity">
    <text evidence="1 5">Belongs to the universal ribosomal protein uL30 family.</text>
</comment>
<proteinExistence type="inferred from homology"/>
<evidence type="ECO:0000256" key="1">
    <source>
        <dbReference type="ARBA" id="ARBA00007594"/>
    </source>
</evidence>
<keyword evidence="3 5" id="KW-0689">Ribosomal protein</keyword>
<dbReference type="EMBL" id="LR536450">
    <property type="protein sequence ID" value="VFU08368.1"/>
    <property type="molecule type" value="Genomic_DNA"/>
</dbReference>
<reference evidence="8 10" key="1">
    <citation type="submission" date="2019-03" db="EMBL/GenBank/DDBJ databases">
        <authorList>
            <person name="Kox A.R. M."/>
        </authorList>
    </citation>
    <scope>NUCLEOTIDE SEQUENCE [LARGE SCALE GENOMIC DNA]</scope>
    <source>
        <strain evidence="8">MTUNDRAET4 annotated genome</strain>
    </source>
</reference>
<evidence type="ECO:0000256" key="5">
    <source>
        <dbReference type="HAMAP-Rule" id="MF_01371"/>
    </source>
</evidence>
<evidence type="ECO:0000313" key="11">
    <source>
        <dbReference type="Proteomes" id="UP000485880"/>
    </source>
</evidence>
<name>A0A4U8Z085_METTU</name>
<evidence type="ECO:0000256" key="3">
    <source>
        <dbReference type="ARBA" id="ARBA00022980"/>
    </source>
</evidence>
<dbReference type="Pfam" id="PF00327">
    <property type="entry name" value="Ribosomal_L30"/>
    <property type="match status" value="1"/>
</dbReference>
<evidence type="ECO:0000259" key="7">
    <source>
        <dbReference type="Pfam" id="PF00327"/>
    </source>
</evidence>
<dbReference type="InterPro" id="IPR016082">
    <property type="entry name" value="Ribosomal_uL30_ferredoxin-like"/>
</dbReference>
<feature type="region of interest" description="Disordered" evidence="6">
    <location>
        <begin position="1"/>
        <end position="35"/>
    </location>
</feature>
<sequence>MTSNAQSGSAARVTLEQTKSPIGRPAEQRATLKGLGLNKIGRRSSLEDTPAVRGMIAKVAHLLRIVEGA</sequence>
<dbReference type="Proteomes" id="UP000294360">
    <property type="component" value="Chromosome"/>
</dbReference>
<gene>
    <name evidence="5 8" type="primary">rpmD</name>
    <name evidence="9" type="ORF">MPC4_260037</name>
    <name evidence="8" type="ORF">MTUNDRAET4_1475</name>
</gene>
<accession>A0A4U8Z085</accession>
<dbReference type="PANTHER" id="PTHR15892:SF2">
    <property type="entry name" value="LARGE RIBOSOMAL SUBUNIT PROTEIN UL30M"/>
    <property type="match status" value="1"/>
</dbReference>
<dbReference type="InterPro" id="IPR036919">
    <property type="entry name" value="Ribo_uL30_ferredoxin-like_sf"/>
</dbReference>
<evidence type="ECO:0000256" key="2">
    <source>
        <dbReference type="ARBA" id="ARBA00011838"/>
    </source>
</evidence>
<dbReference type="GO" id="GO:0003735">
    <property type="term" value="F:structural constituent of ribosome"/>
    <property type="evidence" value="ECO:0007669"/>
    <property type="project" value="InterPro"/>
</dbReference>
<protein>
    <recommendedName>
        <fullName evidence="5">Large ribosomal subunit protein uL30</fullName>
    </recommendedName>
</protein>
<evidence type="ECO:0000313" key="8">
    <source>
        <dbReference type="EMBL" id="VFU08368.1"/>
    </source>
</evidence>
<dbReference type="Gene3D" id="3.30.1390.20">
    <property type="entry name" value="Ribosomal protein L30, ferredoxin-like fold domain"/>
    <property type="match status" value="1"/>
</dbReference>
<dbReference type="CDD" id="cd01658">
    <property type="entry name" value="Ribosomal_L30"/>
    <property type="match status" value="1"/>
</dbReference>
<organism evidence="8 10">
    <name type="scientific">Methylocella tundrae</name>
    <dbReference type="NCBI Taxonomy" id="227605"/>
    <lineage>
        <taxon>Bacteria</taxon>
        <taxon>Pseudomonadati</taxon>
        <taxon>Pseudomonadota</taxon>
        <taxon>Alphaproteobacteria</taxon>
        <taxon>Hyphomicrobiales</taxon>
        <taxon>Beijerinckiaceae</taxon>
        <taxon>Methylocella</taxon>
    </lineage>
</organism>
<evidence type="ECO:0000313" key="9">
    <source>
        <dbReference type="EMBL" id="VTZ50600.1"/>
    </source>
</evidence>
<dbReference type="EMBL" id="CABFMQ020000083">
    <property type="protein sequence ID" value="VTZ50600.1"/>
    <property type="molecule type" value="Genomic_DNA"/>
</dbReference>
<dbReference type="GO" id="GO:0022625">
    <property type="term" value="C:cytosolic large ribosomal subunit"/>
    <property type="evidence" value="ECO:0007669"/>
    <property type="project" value="TreeGrafter"/>
</dbReference>
<evidence type="ECO:0000256" key="4">
    <source>
        <dbReference type="ARBA" id="ARBA00023274"/>
    </source>
</evidence>
<dbReference type="AlphaFoldDB" id="A0A4U8Z085"/>
<feature type="domain" description="Large ribosomal subunit protein uL30-like ferredoxin-like fold" evidence="7">
    <location>
        <begin position="17"/>
        <end position="62"/>
    </location>
</feature>
<dbReference type="RefSeq" id="WP_134488340.1">
    <property type="nucleotide sequence ID" value="NZ_CABFMQ020000083.1"/>
</dbReference>
<reference evidence="9 11" key="2">
    <citation type="submission" date="2019-05" db="EMBL/GenBank/DDBJ databases">
        <authorList>
            <person name="Farhan Ul Haque M."/>
        </authorList>
    </citation>
    <scope>NUCLEOTIDE SEQUENCE [LARGE SCALE GENOMIC DNA]</scope>
    <source>
        <strain evidence="9">2</strain>
    </source>
</reference>
<evidence type="ECO:0000256" key="6">
    <source>
        <dbReference type="SAM" id="MobiDB-lite"/>
    </source>
</evidence>
<dbReference type="InterPro" id="IPR005996">
    <property type="entry name" value="Ribosomal_uL30_bac-type"/>
</dbReference>
<feature type="compositionally biased region" description="Polar residues" evidence="6">
    <location>
        <begin position="1"/>
        <end position="20"/>
    </location>
</feature>
<dbReference type="NCBIfam" id="TIGR01308">
    <property type="entry name" value="rpmD_bact"/>
    <property type="match status" value="1"/>
</dbReference>
<dbReference type="Proteomes" id="UP000485880">
    <property type="component" value="Unassembled WGS sequence"/>
</dbReference>
<keyword evidence="11" id="KW-1185">Reference proteome</keyword>
<dbReference type="HAMAP" id="MF_01371_B">
    <property type="entry name" value="Ribosomal_uL30_B"/>
    <property type="match status" value="1"/>
</dbReference>
<evidence type="ECO:0000313" key="10">
    <source>
        <dbReference type="Proteomes" id="UP000294360"/>
    </source>
</evidence>
<dbReference type="GO" id="GO:0006412">
    <property type="term" value="P:translation"/>
    <property type="evidence" value="ECO:0007669"/>
    <property type="project" value="UniProtKB-UniRule"/>
</dbReference>
<dbReference type="PANTHER" id="PTHR15892">
    <property type="entry name" value="MITOCHONDRIAL RIBOSOMAL PROTEIN L30"/>
    <property type="match status" value="1"/>
</dbReference>
<dbReference type="KEGG" id="mtun:MTUNDRAET4_1475"/>
<dbReference type="SUPFAM" id="SSF55129">
    <property type="entry name" value="Ribosomal protein L30p/L7e"/>
    <property type="match status" value="1"/>
</dbReference>
<comment type="subunit">
    <text evidence="2 5">Part of the 50S ribosomal subunit.</text>
</comment>
<dbReference type="OrthoDB" id="9812790at2"/>
<keyword evidence="4 5" id="KW-0687">Ribonucleoprotein</keyword>